<dbReference type="EC" id="2.7.1.130" evidence="3 13"/>
<evidence type="ECO:0000256" key="12">
    <source>
        <dbReference type="ARBA" id="ARBA00029757"/>
    </source>
</evidence>
<keyword evidence="8 13" id="KW-0547">Nucleotide-binding</keyword>
<keyword evidence="9 13" id="KW-0418">Kinase</keyword>
<evidence type="ECO:0000313" key="14">
    <source>
        <dbReference type="EMBL" id="RKQ69108.1"/>
    </source>
</evidence>
<keyword evidence="5 13" id="KW-0444">Lipid biosynthesis</keyword>
<dbReference type="EMBL" id="RBII01000002">
    <property type="protein sequence ID" value="RKQ69108.1"/>
    <property type="molecule type" value="Genomic_DNA"/>
</dbReference>
<evidence type="ECO:0000256" key="3">
    <source>
        <dbReference type="ARBA" id="ARBA00012071"/>
    </source>
</evidence>
<evidence type="ECO:0000256" key="9">
    <source>
        <dbReference type="ARBA" id="ARBA00022777"/>
    </source>
</evidence>
<proteinExistence type="inferred from homology"/>
<comment type="catalytic activity">
    <reaction evidence="13">
        <text>a lipid A disaccharide + ATP = a lipid IVA + ADP + H(+)</text>
        <dbReference type="Rhea" id="RHEA:67840"/>
        <dbReference type="ChEBI" id="CHEBI:15378"/>
        <dbReference type="ChEBI" id="CHEBI:30616"/>
        <dbReference type="ChEBI" id="CHEBI:176343"/>
        <dbReference type="ChEBI" id="CHEBI:176425"/>
        <dbReference type="ChEBI" id="CHEBI:456216"/>
        <dbReference type="EC" id="2.7.1.130"/>
    </reaction>
</comment>
<comment type="pathway">
    <text evidence="2 13">Glycolipid biosynthesis; lipid IV(A) biosynthesis; lipid IV(A) from (3R)-3-hydroxytetradecanoyl-[acyl-carrier-protein] and UDP-N-acetyl-alpha-D-glucosamine: step 6/6.</text>
</comment>
<dbReference type="SUPFAM" id="SSF52540">
    <property type="entry name" value="P-loop containing nucleoside triphosphate hydrolases"/>
    <property type="match status" value="1"/>
</dbReference>
<dbReference type="InParanoid" id="A0A420WDQ2"/>
<evidence type="ECO:0000256" key="10">
    <source>
        <dbReference type="ARBA" id="ARBA00022840"/>
    </source>
</evidence>
<keyword evidence="7 13" id="KW-0808">Transferase</keyword>
<keyword evidence="11 13" id="KW-0443">Lipid metabolism</keyword>
<dbReference type="FunCoup" id="A0A420WDQ2">
    <property type="interactions" value="214"/>
</dbReference>
<keyword evidence="10 13" id="KW-0067">ATP-binding</keyword>
<dbReference type="GO" id="GO:0009029">
    <property type="term" value="F:lipid-A 4'-kinase activity"/>
    <property type="evidence" value="ECO:0007669"/>
    <property type="project" value="UniProtKB-UniRule"/>
</dbReference>
<dbReference type="PANTHER" id="PTHR42724:SF1">
    <property type="entry name" value="TETRAACYLDISACCHARIDE 4'-KINASE, MITOCHONDRIAL-RELATED"/>
    <property type="match status" value="1"/>
</dbReference>
<sequence length="331" mass="36598">MRPPEFWNHRQGRDAAPMIRTLLSPFAWLYARAVKRRFKTTQSYDAGIPVICVGNATMGGTGKTPVVIYLLQSLRRMQLNAVGLTRGYGGQEKGPIPVHERHTAKDVGDEPLLLARHGPVWVAEGKDDGARAARSHGAQIIVMDDGHQNPQLTKTLSLLVVDAEVGFGNGCVFPAGPLREPLAEALSRADAIILMKPSADYEIDAHLAEQIKGQVVIPAYLAPQGQPPKGKLYAFAGIGRPNKFFDTLRRHGGDIVEEVPFADHHKYNDEEIESLFLLASEYDASLITTEKDHVRLPQGYKKGIHAWPVKVVFEDELTLRRFLHPIINASK</sequence>
<dbReference type="GO" id="GO:0009245">
    <property type="term" value="P:lipid A biosynthetic process"/>
    <property type="evidence" value="ECO:0007669"/>
    <property type="project" value="UniProtKB-UniRule"/>
</dbReference>
<keyword evidence="15" id="KW-1185">Reference proteome</keyword>
<dbReference type="GO" id="GO:0005886">
    <property type="term" value="C:plasma membrane"/>
    <property type="evidence" value="ECO:0007669"/>
    <property type="project" value="TreeGrafter"/>
</dbReference>
<comment type="function">
    <text evidence="1 13">Transfers the gamma-phosphate of ATP to the 4'-position of a tetraacyldisaccharide 1-phosphate intermediate (termed DS-1-P) to form tetraacyldisaccharide 1,4'-bis-phosphate (lipid IVA).</text>
</comment>
<name>A0A420WDQ2_9PROT</name>
<comment type="similarity">
    <text evidence="13">Belongs to the LpxK family.</text>
</comment>
<dbReference type="GO" id="GO:0009244">
    <property type="term" value="P:lipopolysaccharide core region biosynthetic process"/>
    <property type="evidence" value="ECO:0007669"/>
    <property type="project" value="TreeGrafter"/>
</dbReference>
<evidence type="ECO:0000256" key="13">
    <source>
        <dbReference type="HAMAP-Rule" id="MF_00409"/>
    </source>
</evidence>
<dbReference type="InterPro" id="IPR027417">
    <property type="entry name" value="P-loop_NTPase"/>
</dbReference>
<comment type="caution">
    <text evidence="14">The sequence shown here is derived from an EMBL/GenBank/DDBJ whole genome shotgun (WGS) entry which is preliminary data.</text>
</comment>
<gene>
    <name evidence="13" type="primary">lpxK</name>
    <name evidence="14" type="ORF">DES40_1889</name>
</gene>
<evidence type="ECO:0000256" key="5">
    <source>
        <dbReference type="ARBA" id="ARBA00022516"/>
    </source>
</evidence>
<organism evidence="14 15">
    <name type="scientific">Litorimonas taeanensis</name>
    <dbReference type="NCBI Taxonomy" id="568099"/>
    <lineage>
        <taxon>Bacteria</taxon>
        <taxon>Pseudomonadati</taxon>
        <taxon>Pseudomonadota</taxon>
        <taxon>Alphaproteobacteria</taxon>
        <taxon>Maricaulales</taxon>
        <taxon>Robiginitomaculaceae</taxon>
    </lineage>
</organism>
<protein>
    <recommendedName>
        <fullName evidence="4 13">Tetraacyldisaccharide 4'-kinase</fullName>
        <ecNumber evidence="3 13">2.7.1.130</ecNumber>
    </recommendedName>
    <alternativeName>
        <fullName evidence="12 13">Lipid A 4'-kinase</fullName>
    </alternativeName>
</protein>
<dbReference type="GO" id="GO:0005524">
    <property type="term" value="F:ATP binding"/>
    <property type="evidence" value="ECO:0007669"/>
    <property type="project" value="UniProtKB-UniRule"/>
</dbReference>
<dbReference type="InterPro" id="IPR003758">
    <property type="entry name" value="LpxK"/>
</dbReference>
<dbReference type="Proteomes" id="UP000282211">
    <property type="component" value="Unassembled WGS sequence"/>
</dbReference>
<evidence type="ECO:0000256" key="4">
    <source>
        <dbReference type="ARBA" id="ARBA00016436"/>
    </source>
</evidence>
<dbReference type="HAMAP" id="MF_00409">
    <property type="entry name" value="LpxK"/>
    <property type="match status" value="1"/>
</dbReference>
<dbReference type="PANTHER" id="PTHR42724">
    <property type="entry name" value="TETRAACYLDISACCHARIDE 4'-KINASE"/>
    <property type="match status" value="1"/>
</dbReference>
<evidence type="ECO:0000256" key="11">
    <source>
        <dbReference type="ARBA" id="ARBA00023098"/>
    </source>
</evidence>
<evidence type="ECO:0000256" key="1">
    <source>
        <dbReference type="ARBA" id="ARBA00002274"/>
    </source>
</evidence>
<evidence type="ECO:0000313" key="15">
    <source>
        <dbReference type="Proteomes" id="UP000282211"/>
    </source>
</evidence>
<evidence type="ECO:0000256" key="2">
    <source>
        <dbReference type="ARBA" id="ARBA00004870"/>
    </source>
</evidence>
<evidence type="ECO:0000256" key="6">
    <source>
        <dbReference type="ARBA" id="ARBA00022556"/>
    </source>
</evidence>
<dbReference type="NCBIfam" id="TIGR00682">
    <property type="entry name" value="lpxK"/>
    <property type="match status" value="1"/>
</dbReference>
<evidence type="ECO:0000256" key="7">
    <source>
        <dbReference type="ARBA" id="ARBA00022679"/>
    </source>
</evidence>
<evidence type="ECO:0000256" key="8">
    <source>
        <dbReference type="ARBA" id="ARBA00022741"/>
    </source>
</evidence>
<reference evidence="14 15" key="1">
    <citation type="submission" date="2018-10" db="EMBL/GenBank/DDBJ databases">
        <title>Genomic Encyclopedia of Type Strains, Phase IV (KMG-IV): sequencing the most valuable type-strain genomes for metagenomic binning, comparative biology and taxonomic classification.</title>
        <authorList>
            <person name="Goeker M."/>
        </authorList>
    </citation>
    <scope>NUCLEOTIDE SEQUENCE [LARGE SCALE GENOMIC DNA]</scope>
    <source>
        <strain evidence="14 15">DSM 22008</strain>
    </source>
</reference>
<dbReference type="Pfam" id="PF02606">
    <property type="entry name" value="LpxK"/>
    <property type="match status" value="1"/>
</dbReference>
<dbReference type="UniPathway" id="UPA00359">
    <property type="reaction ID" value="UER00482"/>
</dbReference>
<keyword evidence="6 13" id="KW-0441">Lipid A biosynthesis</keyword>
<feature type="binding site" evidence="13">
    <location>
        <begin position="57"/>
        <end position="64"/>
    </location>
    <ligand>
        <name>ATP</name>
        <dbReference type="ChEBI" id="CHEBI:30616"/>
    </ligand>
</feature>
<accession>A0A420WDQ2</accession>
<dbReference type="AlphaFoldDB" id="A0A420WDQ2"/>